<dbReference type="EMBL" id="OV651815">
    <property type="protein sequence ID" value="CAH1109152.1"/>
    <property type="molecule type" value="Genomic_DNA"/>
</dbReference>
<dbReference type="Proteomes" id="UP001153636">
    <property type="component" value="Chromosome 3"/>
</dbReference>
<dbReference type="InterPro" id="IPR000008">
    <property type="entry name" value="C2_dom"/>
</dbReference>
<dbReference type="SMART" id="SM00239">
    <property type="entry name" value="C2"/>
    <property type="match status" value="1"/>
</dbReference>
<feature type="domain" description="C2" evidence="3">
    <location>
        <begin position="612"/>
        <end position="762"/>
    </location>
</feature>
<feature type="compositionally biased region" description="Pro residues" evidence="2">
    <location>
        <begin position="396"/>
        <end position="432"/>
    </location>
</feature>
<proteinExistence type="inferred from homology"/>
<evidence type="ECO:0000313" key="5">
    <source>
        <dbReference type="Proteomes" id="UP001153636"/>
    </source>
</evidence>
<evidence type="ECO:0000256" key="2">
    <source>
        <dbReference type="SAM" id="MobiDB-lite"/>
    </source>
</evidence>
<dbReference type="PANTHER" id="PTHR13076">
    <property type="entry name" value="COILED-COIL AND C2 DOMAIN-CONTAINING PROTEIN 1-LIKE"/>
    <property type="match status" value="1"/>
</dbReference>
<accession>A0A9P0CTH3</accession>
<keyword evidence="5" id="KW-1185">Reference proteome</keyword>
<dbReference type="InterPro" id="IPR039725">
    <property type="entry name" value="CC2D1A/B"/>
</dbReference>
<name>A0A9P0CTH3_9CUCU</name>
<dbReference type="SMART" id="SM00685">
    <property type="entry name" value="DM14"/>
    <property type="match status" value="4"/>
</dbReference>
<dbReference type="GO" id="GO:0001227">
    <property type="term" value="F:DNA-binding transcription repressor activity, RNA polymerase II-specific"/>
    <property type="evidence" value="ECO:0007669"/>
    <property type="project" value="InterPro"/>
</dbReference>
<evidence type="ECO:0000256" key="1">
    <source>
        <dbReference type="ARBA" id="ARBA00010672"/>
    </source>
</evidence>
<feature type="compositionally biased region" description="Polar residues" evidence="2">
    <location>
        <begin position="122"/>
        <end position="133"/>
    </location>
</feature>
<gene>
    <name evidence="4" type="ORF">PSYICH_LOCUS9511</name>
</gene>
<reference evidence="4" key="1">
    <citation type="submission" date="2022-01" db="EMBL/GenBank/DDBJ databases">
        <authorList>
            <person name="King R."/>
        </authorList>
    </citation>
    <scope>NUCLEOTIDE SEQUENCE</scope>
</reference>
<evidence type="ECO:0000313" key="4">
    <source>
        <dbReference type="EMBL" id="CAH1109152.1"/>
    </source>
</evidence>
<feature type="compositionally biased region" description="Acidic residues" evidence="2">
    <location>
        <begin position="35"/>
        <end position="47"/>
    </location>
</feature>
<feature type="region of interest" description="Disordered" evidence="2">
    <location>
        <begin position="390"/>
        <end position="459"/>
    </location>
</feature>
<dbReference type="InterPro" id="IPR006608">
    <property type="entry name" value="CC2D1A/B_DM14"/>
</dbReference>
<dbReference type="SUPFAM" id="SSF49562">
    <property type="entry name" value="C2 domain (Calcium/lipid-binding domain, CaLB)"/>
    <property type="match status" value="1"/>
</dbReference>
<dbReference type="Gene3D" id="2.60.40.150">
    <property type="entry name" value="C2 domain"/>
    <property type="match status" value="1"/>
</dbReference>
<feature type="region of interest" description="Disordered" evidence="2">
    <location>
        <begin position="288"/>
        <end position="336"/>
    </location>
</feature>
<sequence length="802" mass="88915">MFKKKDKPKRDHSGKSLSQYGLFEVPEDFNTGLDDVPDDDNDEDLEAELAALTGGGGASKKPKKPARKIIPQRELDSMVSETLKDIDDEDDVSVDENDPELLGELNAIAGDSPEPEEDSPSQETQPTVASSDVNILTERLNNYNICEKRAKELGENMKAKRYNRAIKTLKDLLKKANAGHPIDLNDESVPPDIQPHQDKPATSVVPQVPKQPTLPEPLSPTTTESPLTPSEETPSYDPATLTTLLERQKAYKIAALKYKQSGDAQKAVTFLKISKQFDAVIAALKSGQPVDLSNMPGPPDETTTISEPKVQENEVQQSGPEPSTSDNAADGGNLVMASSVLEALEQRLAVYKEHETKAKGENNPSKSRRYGRIIKQFEQAIKAHKAGKPVAYDELPTPPGYGPIPGVAPPAPEPVEAPAPPPRPTRPAPKPSPSTESEESSDQPSPSPKKTEGMVPKSTQADKQMQILIIKQKQFKLAALEAKKRGEMAQAKEFLRQSKGFDKLIEASIAGLPVDWSSIPVSPDAKSQLDNEYNIVMSTENDEAAGIDSDLFGRLENQLQKQMKMCLTTRDHNKAIGDIPGMNRFERLALNVTKDLDVVRLARKTGRVPKFHYETKDFSIVKSFTEIGDNDMEVTIHRGLNIKDKDVDTYVKMEFPFPQETPFIDKTSTIKGTNNPEYQKTFVIPIQRNSRQCQRVFKRHSIKMEVFSKGCSCCDTGGSCQCWDSFVDGFCCLGFFRSDVLVGTVNVKLQPLETQCELHESFELMEGRRKVGGKLEVQIKLRTPIQTQQVEQIQEKWLLIDQ</sequence>
<dbReference type="OrthoDB" id="19996at2759"/>
<dbReference type="AlphaFoldDB" id="A0A9P0CTH3"/>
<feature type="compositionally biased region" description="Low complexity" evidence="2">
    <location>
        <begin position="219"/>
        <end position="235"/>
    </location>
</feature>
<dbReference type="PROSITE" id="PS50004">
    <property type="entry name" value="C2"/>
    <property type="match status" value="1"/>
</dbReference>
<dbReference type="InterPro" id="IPR035892">
    <property type="entry name" value="C2_domain_sf"/>
</dbReference>
<dbReference type="Pfam" id="PF21528">
    <property type="entry name" value="CC2D1A-B_DM14"/>
    <property type="match status" value="3"/>
</dbReference>
<feature type="region of interest" description="Disordered" evidence="2">
    <location>
        <begin position="1"/>
        <end position="133"/>
    </location>
</feature>
<feature type="region of interest" description="Disordered" evidence="2">
    <location>
        <begin position="180"/>
        <end position="237"/>
    </location>
</feature>
<organism evidence="4 5">
    <name type="scientific">Psylliodes chrysocephalus</name>
    <dbReference type="NCBI Taxonomy" id="3402493"/>
    <lineage>
        <taxon>Eukaryota</taxon>
        <taxon>Metazoa</taxon>
        <taxon>Ecdysozoa</taxon>
        <taxon>Arthropoda</taxon>
        <taxon>Hexapoda</taxon>
        <taxon>Insecta</taxon>
        <taxon>Pterygota</taxon>
        <taxon>Neoptera</taxon>
        <taxon>Endopterygota</taxon>
        <taxon>Coleoptera</taxon>
        <taxon>Polyphaga</taxon>
        <taxon>Cucujiformia</taxon>
        <taxon>Chrysomeloidea</taxon>
        <taxon>Chrysomelidae</taxon>
        <taxon>Galerucinae</taxon>
        <taxon>Alticini</taxon>
        <taxon>Psylliodes</taxon>
    </lineage>
</organism>
<comment type="similarity">
    <text evidence="1">Belongs to the CC2D1 family.</text>
</comment>
<dbReference type="Pfam" id="PF00168">
    <property type="entry name" value="C2"/>
    <property type="match status" value="1"/>
</dbReference>
<dbReference type="PANTHER" id="PTHR13076:SF9">
    <property type="entry name" value="COILED-COIL AND C2 DOMAIN-CONTAINING PROTEIN 1-LIKE"/>
    <property type="match status" value="1"/>
</dbReference>
<protein>
    <recommendedName>
        <fullName evidence="3">C2 domain-containing protein</fullName>
    </recommendedName>
</protein>
<feature type="compositionally biased region" description="Acidic residues" evidence="2">
    <location>
        <begin position="86"/>
        <end position="101"/>
    </location>
</feature>
<feature type="compositionally biased region" description="Polar residues" evidence="2">
    <location>
        <begin position="313"/>
        <end position="327"/>
    </location>
</feature>
<evidence type="ECO:0000259" key="3">
    <source>
        <dbReference type="PROSITE" id="PS50004"/>
    </source>
</evidence>